<evidence type="ECO:0000313" key="2">
    <source>
        <dbReference type="Proteomes" id="UP001222325"/>
    </source>
</evidence>
<sequence length="300" mass="33934">MSFCKGHSLRPMSLFFPRGEGLPGAIPALCLPLLGSNALDLGLVKTMPLRQRSRGENRLVSSIFVLRPQFRINIPRSIKLAAAGKKSWAKDLLTAASKLPFPCPELDLANATALSVLDYAKMIDGLMLRWIQGEVDSSEKLYLIKGRREPRKDMAPAPQTLRLRHYLFMVKTQKHREALTSLLLSTHLLAVEILRYGDHAQPRENDRSKRVCRFCKIEVETPEHALLTCDASPEVVSLRTAFFGKLFIDVPTLRVLMEILEPSEFFKTMIYERSTIALVAKFAYEVLEVFYTTPVFRSAV</sequence>
<dbReference type="AlphaFoldDB" id="A0AAD6TWV3"/>
<accession>A0AAD6TWV3</accession>
<reference evidence="1" key="1">
    <citation type="submission" date="2023-03" db="EMBL/GenBank/DDBJ databases">
        <title>Massive genome expansion in bonnet fungi (Mycena s.s.) driven by repeated elements and novel gene families across ecological guilds.</title>
        <authorList>
            <consortium name="Lawrence Berkeley National Laboratory"/>
            <person name="Harder C.B."/>
            <person name="Miyauchi S."/>
            <person name="Viragh M."/>
            <person name="Kuo A."/>
            <person name="Thoen E."/>
            <person name="Andreopoulos B."/>
            <person name="Lu D."/>
            <person name="Skrede I."/>
            <person name="Drula E."/>
            <person name="Henrissat B."/>
            <person name="Morin E."/>
            <person name="Kohler A."/>
            <person name="Barry K."/>
            <person name="LaButti K."/>
            <person name="Morin E."/>
            <person name="Salamov A."/>
            <person name="Lipzen A."/>
            <person name="Mereny Z."/>
            <person name="Hegedus B."/>
            <person name="Baldrian P."/>
            <person name="Stursova M."/>
            <person name="Weitz H."/>
            <person name="Taylor A."/>
            <person name="Grigoriev I.V."/>
            <person name="Nagy L.G."/>
            <person name="Martin F."/>
            <person name="Kauserud H."/>
        </authorList>
    </citation>
    <scope>NUCLEOTIDE SEQUENCE</scope>
    <source>
        <strain evidence="1">CBHHK173m</strain>
    </source>
</reference>
<proteinExistence type="predicted"/>
<comment type="caution">
    <text evidence="1">The sequence shown here is derived from an EMBL/GenBank/DDBJ whole genome shotgun (WGS) entry which is preliminary data.</text>
</comment>
<name>A0AAD6TWV3_9AGAR</name>
<gene>
    <name evidence="1" type="ORF">B0H15DRAFT_913023</name>
</gene>
<organism evidence="1 2">
    <name type="scientific">Mycena belliarum</name>
    <dbReference type="NCBI Taxonomy" id="1033014"/>
    <lineage>
        <taxon>Eukaryota</taxon>
        <taxon>Fungi</taxon>
        <taxon>Dikarya</taxon>
        <taxon>Basidiomycota</taxon>
        <taxon>Agaricomycotina</taxon>
        <taxon>Agaricomycetes</taxon>
        <taxon>Agaricomycetidae</taxon>
        <taxon>Agaricales</taxon>
        <taxon>Marasmiineae</taxon>
        <taxon>Mycenaceae</taxon>
        <taxon>Mycena</taxon>
    </lineage>
</organism>
<dbReference type="Proteomes" id="UP001222325">
    <property type="component" value="Unassembled WGS sequence"/>
</dbReference>
<keyword evidence="2" id="KW-1185">Reference proteome</keyword>
<evidence type="ECO:0000313" key="1">
    <source>
        <dbReference type="EMBL" id="KAJ7081120.1"/>
    </source>
</evidence>
<protein>
    <submittedName>
        <fullName evidence="1">Uncharacterized protein</fullName>
    </submittedName>
</protein>
<dbReference type="EMBL" id="JARJCN010000051">
    <property type="protein sequence ID" value="KAJ7081120.1"/>
    <property type="molecule type" value="Genomic_DNA"/>
</dbReference>